<organism evidence="1 2">
    <name type="scientific">Paenibacillus algicola</name>
    <dbReference type="NCBI Taxonomy" id="2565926"/>
    <lineage>
        <taxon>Bacteria</taxon>
        <taxon>Bacillati</taxon>
        <taxon>Bacillota</taxon>
        <taxon>Bacilli</taxon>
        <taxon>Bacillales</taxon>
        <taxon>Paenibacillaceae</taxon>
        <taxon>Paenibacillus</taxon>
    </lineage>
</organism>
<sequence length="83" mass="9300">MLNLIAVFGALTVDNNLNIKIESFPFFEGNGFAVKWYWLFSGLTVIWTLADWLGEYVEELELEKASLQTAVALENGERGGTRA</sequence>
<proteinExistence type="predicted"/>
<name>A0A4P8XK41_9BACL</name>
<dbReference type="EMBL" id="CP040396">
    <property type="protein sequence ID" value="QCT02745.1"/>
    <property type="molecule type" value="Genomic_DNA"/>
</dbReference>
<evidence type="ECO:0000313" key="2">
    <source>
        <dbReference type="Proteomes" id="UP000300879"/>
    </source>
</evidence>
<dbReference type="KEGG" id="palo:E6C60_2030"/>
<keyword evidence="2" id="KW-1185">Reference proteome</keyword>
<gene>
    <name evidence="1" type="ORF">E6C60_2030</name>
</gene>
<accession>A0A4P8XK41</accession>
<dbReference type="Proteomes" id="UP000300879">
    <property type="component" value="Chromosome"/>
</dbReference>
<dbReference type="AlphaFoldDB" id="A0A4P8XK41"/>
<reference evidence="1 2" key="1">
    <citation type="submission" date="2019-05" db="EMBL/GenBank/DDBJ databases">
        <authorList>
            <person name="Chen C."/>
        </authorList>
    </citation>
    <scope>NUCLEOTIDE SEQUENCE [LARGE SCALE GENOMIC DNA]</scope>
    <source>
        <strain evidence="1 2">HB172198</strain>
    </source>
</reference>
<protein>
    <submittedName>
        <fullName evidence="1">Uncharacterized protein</fullName>
    </submittedName>
</protein>
<evidence type="ECO:0000313" key="1">
    <source>
        <dbReference type="EMBL" id="QCT02745.1"/>
    </source>
</evidence>